<evidence type="ECO:0008006" key="4">
    <source>
        <dbReference type="Google" id="ProtNLM"/>
    </source>
</evidence>
<dbReference type="RefSeq" id="WP_344505055.1">
    <property type="nucleotide sequence ID" value="NZ_BAAAQD010000011.1"/>
</dbReference>
<evidence type="ECO:0000313" key="2">
    <source>
        <dbReference type="EMBL" id="GAA1530621.1"/>
    </source>
</evidence>
<keyword evidence="1" id="KW-0732">Signal</keyword>
<name>A0ABP4LV52_9ACTN</name>
<keyword evidence="3" id="KW-1185">Reference proteome</keyword>
<sequence>MIRALTLACFAVVAITTTAAPAAAAPVTAGAASYLAEHPGGTVVGANEISYDGGRFVVTLAPPAPSPEHVDAYVDCPSGWFCFYDRADFGYPRGKLSSCGWQSLATYGWQGRVESAYYNLSRGSVQFFDYGTGLFSVGVGYRSIDFVGGATNRATDVYRYC</sequence>
<evidence type="ECO:0000256" key="1">
    <source>
        <dbReference type="SAM" id="SignalP"/>
    </source>
</evidence>
<feature type="signal peptide" evidence="1">
    <location>
        <begin position="1"/>
        <end position="24"/>
    </location>
</feature>
<accession>A0ABP4LV52</accession>
<evidence type="ECO:0000313" key="3">
    <source>
        <dbReference type="Proteomes" id="UP001501470"/>
    </source>
</evidence>
<dbReference type="Proteomes" id="UP001501470">
    <property type="component" value="Unassembled WGS sequence"/>
</dbReference>
<comment type="caution">
    <text evidence="2">The sequence shown here is derived from an EMBL/GenBank/DDBJ whole genome shotgun (WGS) entry which is preliminary data.</text>
</comment>
<reference evidence="3" key="1">
    <citation type="journal article" date="2019" name="Int. J. Syst. Evol. Microbiol.">
        <title>The Global Catalogue of Microorganisms (GCM) 10K type strain sequencing project: providing services to taxonomists for standard genome sequencing and annotation.</title>
        <authorList>
            <consortium name="The Broad Institute Genomics Platform"/>
            <consortium name="The Broad Institute Genome Sequencing Center for Infectious Disease"/>
            <person name="Wu L."/>
            <person name="Ma J."/>
        </authorList>
    </citation>
    <scope>NUCLEOTIDE SEQUENCE [LARGE SCALE GENOMIC DNA]</scope>
    <source>
        <strain evidence="3">JCM 15933</strain>
    </source>
</reference>
<protein>
    <recommendedName>
        <fullName evidence="4">Peptidase inhibitor family I36</fullName>
    </recommendedName>
</protein>
<dbReference type="Pfam" id="PF03995">
    <property type="entry name" value="Inhibitor_I36"/>
    <property type="match status" value="1"/>
</dbReference>
<gene>
    <name evidence="2" type="ORF">GCM10009827_055340</name>
</gene>
<feature type="chain" id="PRO_5045156088" description="Peptidase inhibitor family I36" evidence="1">
    <location>
        <begin position="25"/>
        <end position="161"/>
    </location>
</feature>
<organism evidence="2 3">
    <name type="scientific">Dactylosporangium maewongense</name>
    <dbReference type="NCBI Taxonomy" id="634393"/>
    <lineage>
        <taxon>Bacteria</taxon>
        <taxon>Bacillati</taxon>
        <taxon>Actinomycetota</taxon>
        <taxon>Actinomycetes</taxon>
        <taxon>Micromonosporales</taxon>
        <taxon>Micromonosporaceae</taxon>
        <taxon>Dactylosporangium</taxon>
    </lineage>
</organism>
<dbReference type="EMBL" id="BAAAQD010000011">
    <property type="protein sequence ID" value="GAA1530621.1"/>
    <property type="molecule type" value="Genomic_DNA"/>
</dbReference>
<proteinExistence type="predicted"/>